<feature type="domain" description="DUF1858" evidence="1">
    <location>
        <begin position="188"/>
        <end position="237"/>
    </location>
</feature>
<dbReference type="NCBIfam" id="TIGR03980">
    <property type="entry name" value="prismane_assoc"/>
    <property type="match status" value="1"/>
</dbReference>
<name>A0A1G5WUD7_9FIRM</name>
<dbReference type="AlphaFoldDB" id="A0A1G5WUD7"/>
<evidence type="ECO:0000313" key="3">
    <source>
        <dbReference type="Proteomes" id="UP000199689"/>
    </source>
</evidence>
<protein>
    <submittedName>
        <fullName evidence="2">Hybrid cluster protein-associated redox disulfide domain-containing protein</fullName>
    </submittedName>
</protein>
<dbReference type="PANTHER" id="PTHR39341:SF1">
    <property type="entry name" value="DUF1858 DOMAIN-CONTAINING PROTEIN"/>
    <property type="match status" value="1"/>
</dbReference>
<dbReference type="EMBL" id="FMXA01000030">
    <property type="protein sequence ID" value="SDA60965.1"/>
    <property type="molecule type" value="Genomic_DNA"/>
</dbReference>
<dbReference type="PANTHER" id="PTHR39341">
    <property type="entry name" value="BSL7085 PROTEIN"/>
    <property type="match status" value="1"/>
</dbReference>
<dbReference type="RefSeq" id="WP_091365534.1">
    <property type="nucleotide sequence ID" value="NZ_FMXA01000030.1"/>
</dbReference>
<gene>
    <name evidence="2" type="ORF">SAMN02910343_01580</name>
</gene>
<keyword evidence="3" id="KW-1185">Reference proteome</keyword>
<dbReference type="Proteomes" id="UP000199689">
    <property type="component" value="Unassembled WGS sequence"/>
</dbReference>
<dbReference type="InterPro" id="IPR015077">
    <property type="entry name" value="DUF1858"/>
</dbReference>
<evidence type="ECO:0000259" key="1">
    <source>
        <dbReference type="Pfam" id="PF08984"/>
    </source>
</evidence>
<dbReference type="OrthoDB" id="9800558at2"/>
<accession>A0A1G5WUD7</accession>
<dbReference type="InterPro" id="IPR038062">
    <property type="entry name" value="ScdA-like_N_sf"/>
</dbReference>
<dbReference type="InterPro" id="IPR023883">
    <property type="entry name" value="CHP03980_redox-disulphide"/>
</dbReference>
<evidence type="ECO:0000313" key="2">
    <source>
        <dbReference type="EMBL" id="SDA60965.1"/>
    </source>
</evidence>
<reference evidence="2 3" key="1">
    <citation type="submission" date="2016-10" db="EMBL/GenBank/DDBJ databases">
        <authorList>
            <person name="de Groot N.N."/>
        </authorList>
    </citation>
    <scope>NUCLEOTIDE SEQUENCE [LARGE SCALE GENOMIC DNA]</scope>
    <source>
        <strain evidence="2 3">DSM 15230</strain>
    </source>
</reference>
<dbReference type="GeneID" id="87756565"/>
<dbReference type="STRING" id="209880.SAMN02910343_01580"/>
<dbReference type="Pfam" id="PF08984">
    <property type="entry name" value="DUF1858"/>
    <property type="match status" value="1"/>
</dbReference>
<proteinExistence type="predicted"/>
<dbReference type="Gene3D" id="1.10.3910.10">
    <property type="entry name" value="SP0561-like"/>
    <property type="match status" value="2"/>
</dbReference>
<sequence length="317" mass="35144">MTADNLSFSIVIDFIPDIDEGRQDFTQKMKETAALYHGSFSLDQKHRPTIGGLTAEDIPKLLPTLGLSAFGSWPSCILTCTIQAPLPIHSIGMSDGWDVYVGKKTFFAFAQFPGDALQIMVKACTYYLNHEQFQPLEDFIHEMGFDAFRDAVLGNAMDTGNSSPANTMADDSYGNSLPLKEGDFVRPEHNIMQVIEVYPDMAPFLMEYGMSCVGCFVSYDETIWQGAQSHGLDVFEIIGEMNEYIADKYHKKVISEDTPIEDILTLYPQLLAVLQSFALDMPSDMKTTIGEMCSKAGVNADDVIAKCDDRLRGAAEM</sequence>
<dbReference type="SUPFAM" id="SSF140683">
    <property type="entry name" value="SP0561-like"/>
    <property type="match status" value="2"/>
</dbReference>
<organism evidence="2 3">
    <name type="scientific">Allisonella histaminiformans</name>
    <dbReference type="NCBI Taxonomy" id="209880"/>
    <lineage>
        <taxon>Bacteria</taxon>
        <taxon>Bacillati</taxon>
        <taxon>Bacillota</taxon>
        <taxon>Negativicutes</taxon>
        <taxon>Veillonellales</taxon>
        <taxon>Veillonellaceae</taxon>
        <taxon>Allisonella</taxon>
    </lineage>
</organism>